<dbReference type="GO" id="GO:0032259">
    <property type="term" value="P:methylation"/>
    <property type="evidence" value="ECO:0007669"/>
    <property type="project" value="UniProtKB-KW"/>
</dbReference>
<dbReference type="PANTHER" id="PTHR43397">
    <property type="entry name" value="ERGOTHIONEINE BIOSYNTHESIS PROTEIN 1"/>
    <property type="match status" value="1"/>
</dbReference>
<reference evidence="5" key="1">
    <citation type="submission" date="2020-03" db="EMBL/GenBank/DDBJ databases">
        <authorList>
            <person name="He L."/>
        </authorList>
    </citation>
    <scope>NUCLEOTIDE SEQUENCE</scope>
    <source>
        <strain evidence="5">CkLH20</strain>
    </source>
</reference>
<dbReference type="PANTHER" id="PTHR43397:SF1">
    <property type="entry name" value="ERGOTHIONEINE BIOSYNTHESIS PROTEIN 1"/>
    <property type="match status" value="1"/>
</dbReference>
<evidence type="ECO:0000313" key="5">
    <source>
        <dbReference type="EMBL" id="KAF9876277.1"/>
    </source>
</evidence>
<proteinExistence type="predicted"/>
<dbReference type="AlphaFoldDB" id="A0A9P6I5T7"/>
<dbReference type="Proteomes" id="UP000781932">
    <property type="component" value="Unassembled WGS sequence"/>
</dbReference>
<dbReference type="InterPro" id="IPR017805">
    <property type="entry name" value="SAM_MeTrfase_EasF-type_put"/>
</dbReference>
<evidence type="ECO:0000259" key="4">
    <source>
        <dbReference type="Pfam" id="PF10017"/>
    </source>
</evidence>
<dbReference type="InterPro" id="IPR019257">
    <property type="entry name" value="MeTrfase_dom"/>
</dbReference>
<comment type="caution">
    <text evidence="5">The sequence shown here is derived from an EMBL/GenBank/DDBJ whole genome shotgun (WGS) entry which is preliminary data.</text>
</comment>
<dbReference type="InterPro" id="IPR029063">
    <property type="entry name" value="SAM-dependent_MTases_sf"/>
</dbReference>
<keyword evidence="6" id="KW-1185">Reference proteome</keyword>
<dbReference type="OrthoDB" id="659at2759"/>
<evidence type="ECO:0000256" key="2">
    <source>
        <dbReference type="ARBA" id="ARBA00022679"/>
    </source>
</evidence>
<keyword evidence="3" id="KW-0949">S-adenosyl-L-methionine</keyword>
<evidence type="ECO:0000313" key="6">
    <source>
        <dbReference type="Proteomes" id="UP000781932"/>
    </source>
</evidence>
<name>A0A9P6I5T7_9PEZI</name>
<dbReference type="Gene3D" id="3.40.50.150">
    <property type="entry name" value="Vaccinia Virus protein VP39"/>
    <property type="match status" value="1"/>
</dbReference>
<reference evidence="5" key="2">
    <citation type="submission" date="2020-11" db="EMBL/GenBank/DDBJ databases">
        <title>Whole genome sequencing of Colletotrichum sp.</title>
        <authorList>
            <person name="Li H."/>
        </authorList>
    </citation>
    <scope>NUCLEOTIDE SEQUENCE</scope>
    <source>
        <strain evidence="5">CkLH20</strain>
    </source>
</reference>
<dbReference type="EMBL" id="JAATWM020000018">
    <property type="protein sequence ID" value="KAF9876277.1"/>
    <property type="molecule type" value="Genomic_DNA"/>
</dbReference>
<keyword evidence="1" id="KW-0489">Methyltransferase</keyword>
<sequence>MAAREMSMGVVPMNDEVGDIGGSGLPSTILDNIRSAFAKVAAGKDNNEEKYAVVMPDELLYDDDGLDIWAEIIFTKGNYQTQDEINLFERYSPEIAEYMPNGTTMFDIGAGDMKKVNILLTHLNKIGRKATYLGLDISQDSLLYNIHKYAPGHEDSTVSMAGLWGNFDLGRAYCSALPDTEEPRIFLSLGSVFFNNRWDNAVDFLKEWAAVMRPQDLILAGMDSHEITDDKIWAAYHAREDLFRAFFENGLKHANKLLKEDVFRPEDWSVPGEIDEEDSRHVFYLTAERDVVVGAAATGTGKELAIKKGTKLEWFDAHKRTQKMVEDMCAEAGLEVIKSWAIAPSEMRQYLIRRVPEKGAETVYSDSDSGIVVVHEV</sequence>
<evidence type="ECO:0000256" key="1">
    <source>
        <dbReference type="ARBA" id="ARBA00022603"/>
    </source>
</evidence>
<dbReference type="GeneID" id="62162011"/>
<feature type="domain" description="Histidine-specific methyltransferase SAM-dependent" evidence="4">
    <location>
        <begin position="54"/>
        <end position="353"/>
    </location>
</feature>
<dbReference type="RefSeq" id="XP_038745738.1">
    <property type="nucleotide sequence ID" value="XM_038888937.1"/>
</dbReference>
<evidence type="ECO:0000256" key="3">
    <source>
        <dbReference type="ARBA" id="ARBA00022691"/>
    </source>
</evidence>
<protein>
    <recommendedName>
        <fullName evidence="4">Histidine-specific methyltransferase SAM-dependent domain-containing protein</fullName>
    </recommendedName>
</protein>
<accession>A0A9P6I5T7</accession>
<dbReference type="NCBIfam" id="TIGR03439">
    <property type="entry name" value="methyl_EasF"/>
    <property type="match status" value="1"/>
</dbReference>
<organism evidence="5 6">
    <name type="scientific">Colletotrichum karsti</name>
    <dbReference type="NCBI Taxonomy" id="1095194"/>
    <lineage>
        <taxon>Eukaryota</taxon>
        <taxon>Fungi</taxon>
        <taxon>Dikarya</taxon>
        <taxon>Ascomycota</taxon>
        <taxon>Pezizomycotina</taxon>
        <taxon>Sordariomycetes</taxon>
        <taxon>Hypocreomycetidae</taxon>
        <taxon>Glomerellales</taxon>
        <taxon>Glomerellaceae</taxon>
        <taxon>Colletotrichum</taxon>
        <taxon>Colletotrichum boninense species complex</taxon>
    </lineage>
</organism>
<gene>
    <name evidence="5" type="ORF">CkaCkLH20_06220</name>
</gene>
<keyword evidence="2" id="KW-0808">Transferase</keyword>
<dbReference type="GO" id="GO:0008168">
    <property type="term" value="F:methyltransferase activity"/>
    <property type="evidence" value="ECO:0007669"/>
    <property type="project" value="UniProtKB-KW"/>
</dbReference>
<dbReference type="InterPro" id="IPR051128">
    <property type="entry name" value="EgtD_Methyltrsf_superfamily"/>
</dbReference>
<dbReference type="Pfam" id="PF10017">
    <property type="entry name" value="Methyltransf_33"/>
    <property type="match status" value="1"/>
</dbReference>